<comment type="caution">
    <text evidence="2">The sequence shown here is derived from an EMBL/GenBank/DDBJ whole genome shotgun (WGS) entry which is preliminary data.</text>
</comment>
<organism evidence="2 3">
    <name type="scientific">Mycena albidolilacea</name>
    <dbReference type="NCBI Taxonomy" id="1033008"/>
    <lineage>
        <taxon>Eukaryota</taxon>
        <taxon>Fungi</taxon>
        <taxon>Dikarya</taxon>
        <taxon>Basidiomycota</taxon>
        <taxon>Agaricomycotina</taxon>
        <taxon>Agaricomycetes</taxon>
        <taxon>Agaricomycetidae</taxon>
        <taxon>Agaricales</taxon>
        <taxon>Marasmiineae</taxon>
        <taxon>Mycenaceae</taxon>
        <taxon>Mycena</taxon>
    </lineage>
</organism>
<name>A0AAD7EJB7_9AGAR</name>
<protein>
    <submittedName>
        <fullName evidence="2">Uncharacterized protein</fullName>
    </submittedName>
</protein>
<sequence>MGLSTSMVLSLAMAPRPSSARGGAEGPYGSSVTGMVSACPCLPALPEIEGTIAGVRHAEDVEARLVARGGLRRPGGASAACAILWACTREVQEVWVTRGGAGGERAHAAELLVGQLGLALGSEEMCRWLREARRTSSGRRYRVRCHGLDLRRGRYGRCLQPRRLPRAMYTPSRYSFKPPTTSSHRRVLSTVSHRRLG</sequence>
<feature type="region of interest" description="Disordered" evidence="1">
    <location>
        <begin position="170"/>
        <end position="197"/>
    </location>
</feature>
<proteinExistence type="predicted"/>
<dbReference type="Proteomes" id="UP001218218">
    <property type="component" value="Unassembled WGS sequence"/>
</dbReference>
<keyword evidence="3" id="KW-1185">Reference proteome</keyword>
<dbReference type="EMBL" id="JARIHO010000037">
    <property type="protein sequence ID" value="KAJ7330507.1"/>
    <property type="molecule type" value="Genomic_DNA"/>
</dbReference>
<accession>A0AAD7EJB7</accession>
<reference evidence="2" key="1">
    <citation type="submission" date="2023-03" db="EMBL/GenBank/DDBJ databases">
        <title>Massive genome expansion in bonnet fungi (Mycena s.s.) driven by repeated elements and novel gene families across ecological guilds.</title>
        <authorList>
            <consortium name="Lawrence Berkeley National Laboratory"/>
            <person name="Harder C.B."/>
            <person name="Miyauchi S."/>
            <person name="Viragh M."/>
            <person name="Kuo A."/>
            <person name="Thoen E."/>
            <person name="Andreopoulos B."/>
            <person name="Lu D."/>
            <person name="Skrede I."/>
            <person name="Drula E."/>
            <person name="Henrissat B."/>
            <person name="Morin E."/>
            <person name="Kohler A."/>
            <person name="Barry K."/>
            <person name="LaButti K."/>
            <person name="Morin E."/>
            <person name="Salamov A."/>
            <person name="Lipzen A."/>
            <person name="Mereny Z."/>
            <person name="Hegedus B."/>
            <person name="Baldrian P."/>
            <person name="Stursova M."/>
            <person name="Weitz H."/>
            <person name="Taylor A."/>
            <person name="Grigoriev I.V."/>
            <person name="Nagy L.G."/>
            <person name="Martin F."/>
            <person name="Kauserud H."/>
        </authorList>
    </citation>
    <scope>NUCLEOTIDE SEQUENCE</scope>
    <source>
        <strain evidence="2">CBHHK002</strain>
    </source>
</reference>
<gene>
    <name evidence="2" type="ORF">DFH08DRAFT_815411</name>
</gene>
<evidence type="ECO:0000313" key="3">
    <source>
        <dbReference type="Proteomes" id="UP001218218"/>
    </source>
</evidence>
<evidence type="ECO:0000256" key="1">
    <source>
        <dbReference type="SAM" id="MobiDB-lite"/>
    </source>
</evidence>
<dbReference type="AlphaFoldDB" id="A0AAD7EJB7"/>
<evidence type="ECO:0000313" key="2">
    <source>
        <dbReference type="EMBL" id="KAJ7330507.1"/>
    </source>
</evidence>
<feature type="compositionally biased region" description="Basic residues" evidence="1">
    <location>
        <begin position="183"/>
        <end position="197"/>
    </location>
</feature>